<name>A0A916T7I5_9MICO</name>
<evidence type="ECO:0000313" key="2">
    <source>
        <dbReference type="Proteomes" id="UP000636793"/>
    </source>
</evidence>
<dbReference type="Gene3D" id="2.30.110.10">
    <property type="entry name" value="Electron Transport, Fmn-binding Protein, Chain A"/>
    <property type="match status" value="1"/>
</dbReference>
<dbReference type="EMBL" id="BMHI01000004">
    <property type="protein sequence ID" value="GGB34591.1"/>
    <property type="molecule type" value="Genomic_DNA"/>
</dbReference>
<organism evidence="1 2">
    <name type="scientific">Flexivirga endophytica</name>
    <dbReference type="NCBI Taxonomy" id="1849103"/>
    <lineage>
        <taxon>Bacteria</taxon>
        <taxon>Bacillati</taxon>
        <taxon>Actinomycetota</taxon>
        <taxon>Actinomycetes</taxon>
        <taxon>Micrococcales</taxon>
        <taxon>Dermacoccaceae</taxon>
        <taxon>Flexivirga</taxon>
    </lineage>
</organism>
<protein>
    <recommendedName>
        <fullName evidence="3">Pyridoxamine 5'-phosphate oxidase family protein</fullName>
    </recommendedName>
</protein>
<keyword evidence="2" id="KW-1185">Reference proteome</keyword>
<accession>A0A916T7I5</accession>
<reference evidence="1" key="2">
    <citation type="submission" date="2020-09" db="EMBL/GenBank/DDBJ databases">
        <authorList>
            <person name="Sun Q."/>
            <person name="Zhou Y."/>
        </authorList>
    </citation>
    <scope>NUCLEOTIDE SEQUENCE</scope>
    <source>
        <strain evidence="1">CGMCC 1.15085</strain>
    </source>
</reference>
<proteinExistence type="predicted"/>
<dbReference type="SUPFAM" id="SSF50475">
    <property type="entry name" value="FMN-binding split barrel"/>
    <property type="match status" value="1"/>
</dbReference>
<evidence type="ECO:0008006" key="3">
    <source>
        <dbReference type="Google" id="ProtNLM"/>
    </source>
</evidence>
<dbReference type="Pfam" id="PF12900">
    <property type="entry name" value="Pyridox_ox_2"/>
    <property type="match status" value="1"/>
</dbReference>
<dbReference type="InterPro" id="IPR012349">
    <property type="entry name" value="Split_barrel_FMN-bd"/>
</dbReference>
<dbReference type="InterPro" id="IPR024747">
    <property type="entry name" value="Pyridox_Oxase-rel"/>
</dbReference>
<dbReference type="RefSeq" id="WP_188837516.1">
    <property type="nucleotide sequence ID" value="NZ_BMHI01000004.1"/>
</dbReference>
<dbReference type="Proteomes" id="UP000636793">
    <property type="component" value="Unassembled WGS sequence"/>
</dbReference>
<reference evidence="1" key="1">
    <citation type="journal article" date="2014" name="Int. J. Syst. Evol. Microbiol.">
        <title>Complete genome sequence of Corynebacterium casei LMG S-19264T (=DSM 44701T), isolated from a smear-ripened cheese.</title>
        <authorList>
            <consortium name="US DOE Joint Genome Institute (JGI-PGF)"/>
            <person name="Walter F."/>
            <person name="Albersmeier A."/>
            <person name="Kalinowski J."/>
            <person name="Ruckert C."/>
        </authorList>
    </citation>
    <scope>NUCLEOTIDE SEQUENCE</scope>
    <source>
        <strain evidence="1">CGMCC 1.15085</strain>
    </source>
</reference>
<gene>
    <name evidence="1" type="ORF">GCM10011492_26560</name>
</gene>
<comment type="caution">
    <text evidence="1">The sequence shown here is derived from an EMBL/GenBank/DDBJ whole genome shotgun (WGS) entry which is preliminary data.</text>
</comment>
<sequence>MNTTSEHSQTTDLPVSDCWALLRSVPVGRLAVSVDGRPDVFPVNHLVDHGTIVLRTGAGTKLAAADRHPVAFEVDGYDADSAQAWSVVVKGTARSVERLHEVLDALQLPVFPWQDGPKPTVLRIEPDSITGRRIQVSGGYTATPTHNA</sequence>
<dbReference type="AlphaFoldDB" id="A0A916T7I5"/>
<evidence type="ECO:0000313" key="1">
    <source>
        <dbReference type="EMBL" id="GGB34591.1"/>
    </source>
</evidence>